<reference evidence="7" key="2">
    <citation type="submission" date="2023-01" db="EMBL/GenBank/DDBJ databases">
        <title>Draft genome sequence of Agaribacter marinus strain NBRC 110023.</title>
        <authorList>
            <person name="Sun Q."/>
            <person name="Mori K."/>
        </authorList>
    </citation>
    <scope>NUCLEOTIDE SEQUENCE</scope>
    <source>
        <strain evidence="7">NBRC 110023</strain>
    </source>
</reference>
<evidence type="ECO:0000256" key="1">
    <source>
        <dbReference type="ARBA" id="ARBA00004167"/>
    </source>
</evidence>
<keyword evidence="8" id="KW-1185">Reference proteome</keyword>
<dbReference type="Proteomes" id="UP001156601">
    <property type="component" value="Unassembled WGS sequence"/>
</dbReference>
<evidence type="ECO:0000256" key="3">
    <source>
        <dbReference type="ARBA" id="ARBA00022989"/>
    </source>
</evidence>
<dbReference type="GO" id="GO:0005886">
    <property type="term" value="C:plasma membrane"/>
    <property type="evidence" value="ECO:0007669"/>
    <property type="project" value="InterPro"/>
</dbReference>
<evidence type="ECO:0000259" key="6">
    <source>
        <dbReference type="Pfam" id="PF04357"/>
    </source>
</evidence>
<keyword evidence="2 5" id="KW-0812">Transmembrane</keyword>
<dbReference type="GO" id="GO:0097347">
    <property type="term" value="C:TAM protein secretion complex"/>
    <property type="evidence" value="ECO:0007669"/>
    <property type="project" value="TreeGrafter"/>
</dbReference>
<comment type="subcellular location">
    <subcellularLocation>
        <location evidence="1">Membrane</location>
        <topology evidence="1">Single-pass membrane protein</topology>
    </subcellularLocation>
</comment>
<proteinExistence type="predicted"/>
<dbReference type="RefSeq" id="WP_284218993.1">
    <property type="nucleotide sequence ID" value="NZ_BSOT01000011.1"/>
</dbReference>
<name>A0AA37T2Z6_9ALTE</name>
<dbReference type="PANTHER" id="PTHR36985:SF1">
    <property type="entry name" value="TRANSLOCATION AND ASSEMBLY MODULE SUBUNIT TAMB"/>
    <property type="match status" value="1"/>
</dbReference>
<dbReference type="Pfam" id="PF04357">
    <property type="entry name" value="TamB"/>
    <property type="match status" value="1"/>
</dbReference>
<organism evidence="7 8">
    <name type="scientific">Agaribacter marinus</name>
    <dbReference type="NCBI Taxonomy" id="1431249"/>
    <lineage>
        <taxon>Bacteria</taxon>
        <taxon>Pseudomonadati</taxon>
        <taxon>Pseudomonadota</taxon>
        <taxon>Gammaproteobacteria</taxon>
        <taxon>Alteromonadales</taxon>
        <taxon>Alteromonadaceae</taxon>
        <taxon>Agaribacter</taxon>
    </lineage>
</organism>
<sequence length="1319" mass="143772">MVSTLSKYLAYIFLFVVFFIFALLLFIPTNWGMQIAGYFGKQSEIIDYREIDGSLYGQLRITDLNISVPAATVDISSVSLDLGITCLFDVKVCIKSFQMGDLRVQLHDVESNESPSQPIDEYIVLPVDIELDDFSFASLSVFAADTKPIIGIKQFNTELYATGSRLHIPSMSLATVTTYINEDIEKTTTKVKAQELPSNKLNFSLAKLAKQLESAPKITIPKIFVPLDILIDSLRVNEINQIDTDSDSETPLLSDASLSLSILKQKIDSKITVFVDSALSGVDASVAFSLDLADNFQHTFSTALTNDGIPLTLKGNGNINTTAIELSSVGEQIAKADVAQDFSKENLPLSIELAINSIDAIYAFLKLEQVIDFEPSRLDLQGNWQAGYQLTVDADVMHPALSAKQNNASTSSVDAKVTLAPEQQIFDIEQLTTSGEIGEFTFVGKSSLHKINDDTSQTAAMIGQDSWEANNKYNIAINNVMLSIFDESLPENITGNLVFDSRLSENELSFSLLCDELKAQAKARDFSFSCDVSFAESGELNIHRIAAKAGDNDVFLDGNVNLPSSRLWAFDSSWLDKLTSRLEFTIDAPNLEQLMPDLTGTAMLDGKITGNIVSPEIDVAGNVSDVAYQTTEISSAQIKAVISSAENWKSDILLSASDVTLDQQTIETAEITVQGDLSAHNMRIALIHSDLKVSQNIKGGINTLDNPVWKGQWTDGNITHDVITLALKDPININVDLKKQTLSVSQHCWHDPSQQASTQLCVDDVDYADGFSRFGVNLSYNLSAAANYALPELIMDTSDLPLTTSLSGTYSTTDGLRAQVSNVLRGRLDTPQHQLNLTAIVANLDIIDNQVKANVFAGTQKSGTLGVKSELSLSPQDRKHVGQLGINKFDLSVLQRFLPIIDSLKGDVNANIGFNGDLTEPNLSGELTIDEAELILDAYAYPLTRFNQTLRFSGSSADIEGGFFLGKGEAKYDAKIDFLDGFSASGSIFGEELQFAYQTQKANVSPDIKFDITPDDIVVKGKVVMDETFVRIESLPDSAVSPSADTIIIGQEIPPPEVPIGIDVDVSLLVDPDEKGFVKVEAMGLFAALHGDLNVKVLQRRRTTGDGYLPMQTLVNGQIKLLEGSYEAYGQNLEIRRGSIFFSGEPSLPQFDISAIRNPLYTEDDVVAGLNITGNPILPRVELFSEPSMTQARQLSYLLQGQDILSSSSGEETSMNTNMINALVNFGVGGSENRVGQLGRKLGFDSLNFQTAGQGDNTQLQLTGRISDDLQITYGVGVFDSASEVILKYKLLPKLFVQAKSGVNNAVNLFYQFSHGKVE</sequence>
<dbReference type="InterPro" id="IPR007452">
    <property type="entry name" value="TamB_C"/>
</dbReference>
<accession>A0AA37T2Z6</accession>
<reference evidence="7" key="1">
    <citation type="journal article" date="2014" name="Int. J. Syst. Evol. Microbiol.">
        <title>Complete genome sequence of Corynebacterium casei LMG S-19264T (=DSM 44701T), isolated from a smear-ripened cheese.</title>
        <authorList>
            <consortium name="US DOE Joint Genome Institute (JGI-PGF)"/>
            <person name="Walter F."/>
            <person name="Albersmeier A."/>
            <person name="Kalinowski J."/>
            <person name="Ruckert C."/>
        </authorList>
    </citation>
    <scope>NUCLEOTIDE SEQUENCE</scope>
    <source>
        <strain evidence="7">NBRC 110023</strain>
    </source>
</reference>
<feature type="transmembrane region" description="Helical" evidence="5">
    <location>
        <begin position="9"/>
        <end position="27"/>
    </location>
</feature>
<evidence type="ECO:0000256" key="4">
    <source>
        <dbReference type="ARBA" id="ARBA00023136"/>
    </source>
</evidence>
<keyword evidence="4 5" id="KW-0472">Membrane</keyword>
<feature type="domain" description="Translocation and assembly module TamB C-terminal" evidence="6">
    <location>
        <begin position="966"/>
        <end position="1313"/>
    </location>
</feature>
<keyword evidence="3 5" id="KW-1133">Transmembrane helix</keyword>
<dbReference type="EMBL" id="BSOT01000011">
    <property type="protein sequence ID" value="GLR72581.1"/>
    <property type="molecule type" value="Genomic_DNA"/>
</dbReference>
<comment type="caution">
    <text evidence="7">The sequence shown here is derived from an EMBL/GenBank/DDBJ whole genome shotgun (WGS) entry which is preliminary data.</text>
</comment>
<protein>
    <submittedName>
        <fullName evidence="7">Translocation/assembly module TamB</fullName>
    </submittedName>
</protein>
<evidence type="ECO:0000256" key="2">
    <source>
        <dbReference type="ARBA" id="ARBA00022692"/>
    </source>
</evidence>
<evidence type="ECO:0000256" key="5">
    <source>
        <dbReference type="SAM" id="Phobius"/>
    </source>
</evidence>
<dbReference type="GO" id="GO:0009306">
    <property type="term" value="P:protein secretion"/>
    <property type="evidence" value="ECO:0007669"/>
    <property type="project" value="InterPro"/>
</dbReference>
<evidence type="ECO:0000313" key="8">
    <source>
        <dbReference type="Proteomes" id="UP001156601"/>
    </source>
</evidence>
<dbReference type="PANTHER" id="PTHR36985">
    <property type="entry name" value="TRANSLOCATION AND ASSEMBLY MODULE SUBUNIT TAMB"/>
    <property type="match status" value="1"/>
</dbReference>
<evidence type="ECO:0000313" key="7">
    <source>
        <dbReference type="EMBL" id="GLR72581.1"/>
    </source>
</evidence>
<gene>
    <name evidence="7" type="primary">ytfN</name>
    <name evidence="7" type="ORF">GCM10007852_34890</name>
</gene>